<comment type="caution">
    <text evidence="2">The sequence shown here is derived from an EMBL/GenBank/DDBJ whole genome shotgun (WGS) entry which is preliminary data.</text>
</comment>
<proteinExistence type="predicted"/>
<dbReference type="InterPro" id="IPR036361">
    <property type="entry name" value="SAP_dom_sf"/>
</dbReference>
<reference evidence="2 3" key="1">
    <citation type="journal article" date="2021" name="Sci. Rep.">
        <title>The genome of the diatom Chaetoceros tenuissimus carries an ancient integrated fragment of an extant virus.</title>
        <authorList>
            <person name="Hongo Y."/>
            <person name="Kimura K."/>
            <person name="Takaki Y."/>
            <person name="Yoshida Y."/>
            <person name="Baba S."/>
            <person name="Kobayashi G."/>
            <person name="Nagasaki K."/>
            <person name="Hano T."/>
            <person name="Tomaru Y."/>
        </authorList>
    </citation>
    <scope>NUCLEOTIDE SEQUENCE [LARGE SCALE GENOMIC DNA]</scope>
    <source>
        <strain evidence="2 3">NIES-3715</strain>
    </source>
</reference>
<dbReference type="AlphaFoldDB" id="A0AAD3H9Y9"/>
<feature type="compositionally biased region" description="Low complexity" evidence="1">
    <location>
        <begin position="51"/>
        <end position="60"/>
    </location>
</feature>
<keyword evidence="3" id="KW-1185">Reference proteome</keyword>
<gene>
    <name evidence="2" type="ORF">CTEN210_12548</name>
</gene>
<feature type="region of interest" description="Disordered" evidence="1">
    <location>
        <begin position="32"/>
        <end position="75"/>
    </location>
</feature>
<accession>A0AAD3H9Y9</accession>
<organism evidence="2 3">
    <name type="scientific">Chaetoceros tenuissimus</name>
    <dbReference type="NCBI Taxonomy" id="426638"/>
    <lineage>
        <taxon>Eukaryota</taxon>
        <taxon>Sar</taxon>
        <taxon>Stramenopiles</taxon>
        <taxon>Ochrophyta</taxon>
        <taxon>Bacillariophyta</taxon>
        <taxon>Coscinodiscophyceae</taxon>
        <taxon>Chaetocerotophycidae</taxon>
        <taxon>Chaetocerotales</taxon>
        <taxon>Chaetocerotaceae</taxon>
        <taxon>Chaetoceros</taxon>
    </lineage>
</organism>
<name>A0AAD3H9Y9_9STRA</name>
<dbReference type="Proteomes" id="UP001054902">
    <property type="component" value="Unassembled WGS sequence"/>
</dbReference>
<dbReference type="EMBL" id="BLLK01000051">
    <property type="protein sequence ID" value="GFH56072.1"/>
    <property type="molecule type" value="Genomic_DNA"/>
</dbReference>
<feature type="compositionally biased region" description="Basic and acidic residues" evidence="1">
    <location>
        <begin position="61"/>
        <end position="75"/>
    </location>
</feature>
<evidence type="ECO:0000256" key="1">
    <source>
        <dbReference type="SAM" id="MobiDB-lite"/>
    </source>
</evidence>
<dbReference type="SUPFAM" id="SSF68906">
    <property type="entry name" value="SAP domain"/>
    <property type="match status" value="1"/>
</dbReference>
<protein>
    <submittedName>
        <fullName evidence="2">Uncharacterized protein</fullName>
    </submittedName>
</protein>
<evidence type="ECO:0000313" key="2">
    <source>
        <dbReference type="EMBL" id="GFH56072.1"/>
    </source>
</evidence>
<sequence length="164" mass="18025">MKASELRKELQSYGISTKSFFEKSELVEAVEKARAEGKEPIANGAAQQDTSSSSSNSSSDSRPRSERLKEEMDKCSSMKVGELKKELQSYGISTKSFFEKSEFVKAVAEARVDGVKKSSGGAAADEPYDPSYRDVNIRKLSENDRRALLGGFGTRGYIDTTISR</sequence>
<evidence type="ECO:0000313" key="3">
    <source>
        <dbReference type="Proteomes" id="UP001054902"/>
    </source>
</evidence>